<organism evidence="1">
    <name type="scientific">viral metagenome</name>
    <dbReference type="NCBI Taxonomy" id="1070528"/>
    <lineage>
        <taxon>unclassified sequences</taxon>
        <taxon>metagenomes</taxon>
        <taxon>organismal metagenomes</taxon>
    </lineage>
</organism>
<proteinExistence type="predicted"/>
<name>A0A6H2A362_9ZZZZ</name>
<evidence type="ECO:0000313" key="1">
    <source>
        <dbReference type="EMBL" id="QJA54636.1"/>
    </source>
</evidence>
<accession>A0A6H2A362</accession>
<gene>
    <name evidence="1" type="ORF">TM448A05410_0007</name>
</gene>
<sequence length="110" mass="12889">MSSTQNLKAKVELSLRYIEVRGLLAPISTRELSRFVAWLKIDRGGFEAFHRNSLNFIFNVLHNGYEETALKKLSRAALVQHIIEICEVETLEYDEWDKFTSWINARVTDW</sequence>
<protein>
    <submittedName>
        <fullName evidence="1">Uncharacterized protein</fullName>
    </submittedName>
</protein>
<dbReference type="EMBL" id="MT144524">
    <property type="protein sequence ID" value="QJA54636.1"/>
    <property type="molecule type" value="Genomic_DNA"/>
</dbReference>
<reference evidence="1" key="1">
    <citation type="submission" date="2020-03" db="EMBL/GenBank/DDBJ databases">
        <title>The deep terrestrial virosphere.</title>
        <authorList>
            <person name="Holmfeldt K."/>
            <person name="Nilsson E."/>
            <person name="Simone D."/>
            <person name="Lopez-Fernandez M."/>
            <person name="Wu X."/>
            <person name="de Brujin I."/>
            <person name="Lundin D."/>
            <person name="Andersson A."/>
            <person name="Bertilsson S."/>
            <person name="Dopson M."/>
        </authorList>
    </citation>
    <scope>NUCLEOTIDE SEQUENCE</scope>
    <source>
        <strain evidence="1">TM448A05410</strain>
    </source>
</reference>
<dbReference type="AlphaFoldDB" id="A0A6H2A362"/>